<dbReference type="InterPro" id="IPR009339">
    <property type="entry name" value="DUF998"/>
</dbReference>
<evidence type="ECO:0008006" key="4">
    <source>
        <dbReference type="Google" id="ProtNLM"/>
    </source>
</evidence>
<feature type="transmembrane region" description="Helical" evidence="1">
    <location>
        <begin position="57"/>
        <end position="78"/>
    </location>
</feature>
<name>A0ABP8DV14_9ACTN</name>
<organism evidence="2 3">
    <name type="scientific">Dactylosporangium darangshiense</name>
    <dbReference type="NCBI Taxonomy" id="579108"/>
    <lineage>
        <taxon>Bacteria</taxon>
        <taxon>Bacillati</taxon>
        <taxon>Actinomycetota</taxon>
        <taxon>Actinomycetes</taxon>
        <taxon>Micromonosporales</taxon>
        <taxon>Micromonosporaceae</taxon>
        <taxon>Dactylosporangium</taxon>
    </lineage>
</organism>
<dbReference type="EMBL" id="BAABAT010000072">
    <property type="protein sequence ID" value="GAA4263544.1"/>
    <property type="molecule type" value="Genomic_DNA"/>
</dbReference>
<comment type="caution">
    <text evidence="2">The sequence shown here is derived from an EMBL/GenBank/DDBJ whole genome shotgun (WGS) entry which is preliminary data.</text>
</comment>
<feature type="transmembrane region" description="Helical" evidence="1">
    <location>
        <begin position="90"/>
        <end position="109"/>
    </location>
</feature>
<keyword evidence="1" id="KW-1133">Transmembrane helix</keyword>
<dbReference type="Proteomes" id="UP001500620">
    <property type="component" value="Unassembled WGS sequence"/>
</dbReference>
<feature type="transmembrane region" description="Helical" evidence="1">
    <location>
        <begin position="157"/>
        <end position="176"/>
    </location>
</feature>
<feature type="transmembrane region" description="Helical" evidence="1">
    <location>
        <begin position="12"/>
        <end position="37"/>
    </location>
</feature>
<keyword evidence="1" id="KW-0812">Transmembrane</keyword>
<feature type="transmembrane region" description="Helical" evidence="1">
    <location>
        <begin position="121"/>
        <end position="145"/>
    </location>
</feature>
<sequence>MTTNSTVDAPPFAVVAARTSAAAIVAYQVLLLVTIFIRPELDPVHQPVSEYAIGRHGWVMMLAFLTAAVSYASLLVALRPVVHGRAGRAGLGVLGACALGTAGVGVFIADPLATPLSELTTIGTLHVISGLSALLLLPLAAVLLGTGLARGATTASAVLRWTAWLPVAGLVLHWILSAMIPPEGWPPRVLFMTYAAWLLALSAHIRTPTRQTTPSQG</sequence>
<proteinExistence type="predicted"/>
<keyword evidence="1" id="KW-0472">Membrane</keyword>
<gene>
    <name evidence="2" type="ORF">GCM10022255_109050</name>
</gene>
<dbReference type="RefSeq" id="WP_345143069.1">
    <property type="nucleotide sequence ID" value="NZ_BAABAT010000072.1"/>
</dbReference>
<evidence type="ECO:0000313" key="2">
    <source>
        <dbReference type="EMBL" id="GAA4263544.1"/>
    </source>
</evidence>
<evidence type="ECO:0000256" key="1">
    <source>
        <dbReference type="SAM" id="Phobius"/>
    </source>
</evidence>
<keyword evidence="3" id="KW-1185">Reference proteome</keyword>
<evidence type="ECO:0000313" key="3">
    <source>
        <dbReference type="Proteomes" id="UP001500620"/>
    </source>
</evidence>
<feature type="transmembrane region" description="Helical" evidence="1">
    <location>
        <begin position="188"/>
        <end position="205"/>
    </location>
</feature>
<reference evidence="3" key="1">
    <citation type="journal article" date="2019" name="Int. J. Syst. Evol. Microbiol.">
        <title>The Global Catalogue of Microorganisms (GCM) 10K type strain sequencing project: providing services to taxonomists for standard genome sequencing and annotation.</title>
        <authorList>
            <consortium name="The Broad Institute Genomics Platform"/>
            <consortium name="The Broad Institute Genome Sequencing Center for Infectious Disease"/>
            <person name="Wu L."/>
            <person name="Ma J."/>
        </authorList>
    </citation>
    <scope>NUCLEOTIDE SEQUENCE [LARGE SCALE GENOMIC DNA]</scope>
    <source>
        <strain evidence="3">JCM 17441</strain>
    </source>
</reference>
<dbReference type="Pfam" id="PF06197">
    <property type="entry name" value="DUF998"/>
    <property type="match status" value="1"/>
</dbReference>
<protein>
    <recommendedName>
        <fullName evidence="4">DUF998 domain-containing protein</fullName>
    </recommendedName>
</protein>
<accession>A0ABP8DV14</accession>